<dbReference type="SUPFAM" id="SSF51735">
    <property type="entry name" value="NAD(P)-binding Rossmann-fold domains"/>
    <property type="match status" value="1"/>
</dbReference>
<proteinExistence type="predicted"/>
<protein>
    <recommendedName>
        <fullName evidence="1">NAD(P)-binding domain-containing protein</fullName>
    </recommendedName>
</protein>
<dbReference type="CDD" id="cd05243">
    <property type="entry name" value="SDR_a5"/>
    <property type="match status" value="1"/>
</dbReference>
<name>A0A1L3MT67_9BACI</name>
<dbReference type="InterPro" id="IPR036291">
    <property type="entry name" value="NAD(P)-bd_dom_sf"/>
</dbReference>
<dbReference type="OrthoDB" id="9803892at2"/>
<reference evidence="2 3" key="1">
    <citation type="journal article" date="2016" name="Sci. Rep.">
        <title>Complete genome sequence and transcriptomic analysis of a novel marine strain Bacillus weihaiensis reveals the mechanism of brown algae degradation.</title>
        <authorList>
            <person name="Zhu Y."/>
            <person name="Chen P."/>
            <person name="Bao Y."/>
            <person name="Men Y."/>
            <person name="Zeng Y."/>
            <person name="Yang J."/>
            <person name="Sun J."/>
            <person name="Sun Y."/>
        </authorList>
    </citation>
    <scope>NUCLEOTIDE SEQUENCE [LARGE SCALE GENOMIC DNA]</scope>
    <source>
        <strain evidence="2 3">Alg07</strain>
    </source>
</reference>
<evidence type="ECO:0000313" key="3">
    <source>
        <dbReference type="Proteomes" id="UP000181936"/>
    </source>
</evidence>
<sequence>MNILIIGANGHTGRNLISQLKQNNQHETTAMVREEKQGEELKELGADHIVVANLEGDMEHAFTEIDACIFAAGSGSKTGPEKTISVDQEGAKKAIDLAKSNDIKHFVMLSSVGADSPEVAPEEMRHYLTAKQNADEYLMKSGVPYTIVRPTSLSNEKEQTLITAKVSLPDKSLTISREAVAKTLIASLTMMEAKNEVFEITSGLKEVEEALKYIH</sequence>
<organism evidence="2 3">
    <name type="scientific">Bacillus weihaiensis</name>
    <dbReference type="NCBI Taxonomy" id="1547283"/>
    <lineage>
        <taxon>Bacteria</taxon>
        <taxon>Bacillati</taxon>
        <taxon>Bacillota</taxon>
        <taxon>Bacilli</taxon>
        <taxon>Bacillales</taxon>
        <taxon>Bacillaceae</taxon>
        <taxon>Bacillus</taxon>
    </lineage>
</organism>
<gene>
    <name evidence="2" type="ORF">A9C19_12680</name>
</gene>
<dbReference type="InterPro" id="IPR016040">
    <property type="entry name" value="NAD(P)-bd_dom"/>
</dbReference>
<dbReference type="EMBL" id="CP016020">
    <property type="protein sequence ID" value="APH05538.1"/>
    <property type="molecule type" value="Genomic_DNA"/>
</dbReference>
<dbReference type="STRING" id="1547283.A9C19_12680"/>
<dbReference type="AlphaFoldDB" id="A0A1L3MT67"/>
<dbReference type="Pfam" id="PF13460">
    <property type="entry name" value="NAD_binding_10"/>
    <property type="match status" value="1"/>
</dbReference>
<feature type="domain" description="NAD(P)-binding" evidence="1">
    <location>
        <begin position="7"/>
        <end position="189"/>
    </location>
</feature>
<dbReference type="Proteomes" id="UP000181936">
    <property type="component" value="Chromosome"/>
</dbReference>
<dbReference type="KEGG" id="bwh:A9C19_12680"/>
<keyword evidence="3" id="KW-1185">Reference proteome</keyword>
<accession>A0A1L3MT67</accession>
<dbReference type="Gene3D" id="3.40.50.720">
    <property type="entry name" value="NAD(P)-binding Rossmann-like Domain"/>
    <property type="match status" value="1"/>
</dbReference>
<evidence type="ECO:0000259" key="1">
    <source>
        <dbReference type="Pfam" id="PF13460"/>
    </source>
</evidence>
<dbReference type="RefSeq" id="WP_072580328.1">
    <property type="nucleotide sequence ID" value="NZ_CP016020.1"/>
</dbReference>
<dbReference type="PANTHER" id="PTHR15020:SF50">
    <property type="entry name" value="UPF0659 PROTEIN YMR090W"/>
    <property type="match status" value="1"/>
</dbReference>
<dbReference type="PANTHER" id="PTHR15020">
    <property type="entry name" value="FLAVIN REDUCTASE-RELATED"/>
    <property type="match status" value="1"/>
</dbReference>
<evidence type="ECO:0000313" key="2">
    <source>
        <dbReference type="EMBL" id="APH05538.1"/>
    </source>
</evidence>